<organism evidence="6 7">
    <name type="scientific">Mycena alexandri</name>
    <dbReference type="NCBI Taxonomy" id="1745969"/>
    <lineage>
        <taxon>Eukaryota</taxon>
        <taxon>Fungi</taxon>
        <taxon>Dikarya</taxon>
        <taxon>Basidiomycota</taxon>
        <taxon>Agaricomycotina</taxon>
        <taxon>Agaricomycetes</taxon>
        <taxon>Agaricomycetidae</taxon>
        <taxon>Agaricales</taxon>
        <taxon>Marasmiineae</taxon>
        <taxon>Mycenaceae</taxon>
        <taxon>Mycena</taxon>
    </lineage>
</organism>
<comment type="caution">
    <text evidence="6">The sequence shown here is derived from an EMBL/GenBank/DDBJ whole genome shotgun (WGS) entry which is preliminary data.</text>
</comment>
<evidence type="ECO:0000256" key="3">
    <source>
        <dbReference type="ARBA" id="ARBA00022833"/>
    </source>
</evidence>
<keyword evidence="1" id="KW-0479">Metal-binding</keyword>
<evidence type="ECO:0000313" key="6">
    <source>
        <dbReference type="EMBL" id="KAJ7038985.1"/>
    </source>
</evidence>
<proteinExistence type="predicted"/>
<dbReference type="Gene3D" id="6.10.140.2220">
    <property type="match status" value="1"/>
</dbReference>
<dbReference type="InterPro" id="IPR044508">
    <property type="entry name" value="At5g50450/At1g67340-like"/>
</dbReference>
<reference evidence="6" key="1">
    <citation type="submission" date="2023-03" db="EMBL/GenBank/DDBJ databases">
        <title>Massive genome expansion in bonnet fungi (Mycena s.s.) driven by repeated elements and novel gene families across ecological guilds.</title>
        <authorList>
            <consortium name="Lawrence Berkeley National Laboratory"/>
            <person name="Harder C.B."/>
            <person name="Miyauchi S."/>
            <person name="Viragh M."/>
            <person name="Kuo A."/>
            <person name="Thoen E."/>
            <person name="Andreopoulos B."/>
            <person name="Lu D."/>
            <person name="Skrede I."/>
            <person name="Drula E."/>
            <person name="Henrissat B."/>
            <person name="Morin E."/>
            <person name="Kohler A."/>
            <person name="Barry K."/>
            <person name="LaButti K."/>
            <person name="Morin E."/>
            <person name="Salamov A."/>
            <person name="Lipzen A."/>
            <person name="Mereny Z."/>
            <person name="Hegedus B."/>
            <person name="Baldrian P."/>
            <person name="Stursova M."/>
            <person name="Weitz H."/>
            <person name="Taylor A."/>
            <person name="Grigoriev I.V."/>
            <person name="Nagy L.G."/>
            <person name="Martin F."/>
            <person name="Kauserud H."/>
        </authorList>
    </citation>
    <scope>NUCLEOTIDE SEQUENCE</scope>
    <source>
        <strain evidence="6">CBHHK200</strain>
    </source>
</reference>
<gene>
    <name evidence="6" type="ORF">C8F04DRAFT_1034180</name>
</gene>
<name>A0AAD6T471_9AGAR</name>
<dbReference type="Pfam" id="PF01753">
    <property type="entry name" value="zf-MYND"/>
    <property type="match status" value="1"/>
</dbReference>
<dbReference type="PROSITE" id="PS50865">
    <property type="entry name" value="ZF_MYND_2"/>
    <property type="match status" value="1"/>
</dbReference>
<evidence type="ECO:0000256" key="4">
    <source>
        <dbReference type="PROSITE-ProRule" id="PRU00134"/>
    </source>
</evidence>
<dbReference type="PANTHER" id="PTHR46758:SF9">
    <property type="entry name" value="MYND-TYPE DOMAIN-CONTAINING PROTEIN"/>
    <property type="match status" value="1"/>
</dbReference>
<evidence type="ECO:0000256" key="2">
    <source>
        <dbReference type="ARBA" id="ARBA00022771"/>
    </source>
</evidence>
<dbReference type="Proteomes" id="UP001218188">
    <property type="component" value="Unassembled WGS sequence"/>
</dbReference>
<evidence type="ECO:0000259" key="5">
    <source>
        <dbReference type="PROSITE" id="PS50865"/>
    </source>
</evidence>
<evidence type="ECO:0000313" key="7">
    <source>
        <dbReference type="Proteomes" id="UP001218188"/>
    </source>
</evidence>
<feature type="domain" description="MYND-type" evidence="5">
    <location>
        <begin position="319"/>
        <end position="357"/>
    </location>
</feature>
<dbReference type="EMBL" id="JARJCM010000029">
    <property type="protein sequence ID" value="KAJ7038985.1"/>
    <property type="molecule type" value="Genomic_DNA"/>
</dbReference>
<dbReference type="PANTHER" id="PTHR46758">
    <property type="entry name" value="MYND DOMAIN-CONTAINING"/>
    <property type="match status" value="1"/>
</dbReference>
<dbReference type="SUPFAM" id="SSF144232">
    <property type="entry name" value="HIT/MYND zinc finger-like"/>
    <property type="match status" value="1"/>
</dbReference>
<keyword evidence="2 4" id="KW-0863">Zinc-finger</keyword>
<accession>A0AAD6T471</accession>
<sequence length="392" mass="44173">MDRRFGAEGKLGIGGGGLVSEESQRNLEMAENLCRRGMPNDAVPYLQIALKDKNNFDAEIQMAYLSPDLLFSVEVLETSEKRARAVLIKRLGANCFDDDGPCVGRFCDADLLLTRPYMRVLQALVRMCWETKQYEKSARTIIEMLRLCPGDNLLQRWWLGPLLIRTGRSADALSFCQTWLQSFKAGGTPIRGGTLFPPPNKELLDAKTEDRFARYAPCDMVHTAALAAFKLWGPCAQAAQFLRIAARTNPAILAKIIARRAEPKEGNLAMHTVRNGSEEAHDYLWMAQDLWMEPDVWSWVNEDAGAAEHVLRFCSRPDCQAQEAEATQFKRCAACHQAMYCGPGCQKTDWKRHKPGCLRQVEQKKNMKNIFKNKPTTMPMYAVDGGEVHQLP</sequence>
<evidence type="ECO:0000256" key="1">
    <source>
        <dbReference type="ARBA" id="ARBA00022723"/>
    </source>
</evidence>
<dbReference type="GO" id="GO:0008270">
    <property type="term" value="F:zinc ion binding"/>
    <property type="evidence" value="ECO:0007669"/>
    <property type="project" value="UniProtKB-KW"/>
</dbReference>
<keyword evidence="3" id="KW-0862">Zinc</keyword>
<dbReference type="AlphaFoldDB" id="A0AAD6T471"/>
<protein>
    <recommendedName>
        <fullName evidence="5">MYND-type domain-containing protein</fullName>
    </recommendedName>
</protein>
<dbReference type="InterPro" id="IPR002893">
    <property type="entry name" value="Znf_MYND"/>
</dbReference>
<keyword evidence="7" id="KW-1185">Reference proteome</keyword>